<evidence type="ECO:0000313" key="8">
    <source>
        <dbReference type="Proteomes" id="UP000611723"/>
    </source>
</evidence>
<reference evidence="7" key="1">
    <citation type="submission" date="2021-01" db="EMBL/GenBank/DDBJ databases">
        <title>Marivirga aurantiaca sp. nov., isolated from intertidal surface sediments.</title>
        <authorList>
            <person name="Zhang M."/>
        </authorList>
    </citation>
    <scope>NUCLEOTIDE SEQUENCE</scope>
    <source>
        <strain evidence="7">S37H4</strain>
    </source>
</reference>
<dbReference type="InterPro" id="IPR013324">
    <property type="entry name" value="RNA_pol_sigma_r3/r4-like"/>
</dbReference>
<dbReference type="Gene3D" id="1.10.10.10">
    <property type="entry name" value="Winged helix-like DNA-binding domain superfamily/Winged helix DNA-binding domain"/>
    <property type="match status" value="1"/>
</dbReference>
<organism evidence="7 8">
    <name type="scientific">Marivirga aurantiaca</name>
    <dbReference type="NCBI Taxonomy" id="2802615"/>
    <lineage>
        <taxon>Bacteria</taxon>
        <taxon>Pseudomonadati</taxon>
        <taxon>Bacteroidota</taxon>
        <taxon>Cytophagia</taxon>
        <taxon>Cytophagales</taxon>
        <taxon>Marivirgaceae</taxon>
        <taxon>Marivirga</taxon>
    </lineage>
</organism>
<dbReference type="NCBIfam" id="TIGR02937">
    <property type="entry name" value="sigma70-ECF"/>
    <property type="match status" value="1"/>
</dbReference>
<evidence type="ECO:0000256" key="4">
    <source>
        <dbReference type="ARBA" id="ARBA00023163"/>
    </source>
</evidence>
<evidence type="ECO:0000259" key="6">
    <source>
        <dbReference type="Pfam" id="PF08281"/>
    </source>
</evidence>
<accession>A0A935C7D2</accession>
<comment type="caution">
    <text evidence="7">The sequence shown here is derived from an EMBL/GenBank/DDBJ whole genome shotgun (WGS) entry which is preliminary data.</text>
</comment>
<dbReference type="InterPro" id="IPR013249">
    <property type="entry name" value="RNA_pol_sigma70_r4_t2"/>
</dbReference>
<keyword evidence="3" id="KW-0731">Sigma factor</keyword>
<dbReference type="SUPFAM" id="SSF88946">
    <property type="entry name" value="Sigma2 domain of RNA polymerase sigma factors"/>
    <property type="match status" value="1"/>
</dbReference>
<sequence length="163" mass="18895">MNFTPQTFEALHLQFKPMVKQVCLGYVKGDEEAANDLTQEIFMNVWNALAGFEGRSSYKTWVYRITVNTCLSYLRKNKKLLYTSLDTEHSEMNADTSEADEYDLLFAAIGQLKEMDRLIIMMVLDDLSYDEIGEVIGINPTNLRVRIHRIKTRLKEIIENGKF</sequence>
<dbReference type="InterPro" id="IPR007627">
    <property type="entry name" value="RNA_pol_sigma70_r2"/>
</dbReference>
<dbReference type="PANTHER" id="PTHR43133:SF45">
    <property type="entry name" value="RNA POLYMERASE ECF-TYPE SIGMA FACTOR"/>
    <property type="match status" value="1"/>
</dbReference>
<dbReference type="Pfam" id="PF08281">
    <property type="entry name" value="Sigma70_r4_2"/>
    <property type="match status" value="1"/>
</dbReference>
<keyword evidence="4" id="KW-0804">Transcription</keyword>
<dbReference type="InterPro" id="IPR039425">
    <property type="entry name" value="RNA_pol_sigma-70-like"/>
</dbReference>
<dbReference type="InterPro" id="IPR014284">
    <property type="entry name" value="RNA_pol_sigma-70_dom"/>
</dbReference>
<feature type="domain" description="RNA polymerase sigma-70 region 2" evidence="5">
    <location>
        <begin position="14"/>
        <end position="79"/>
    </location>
</feature>
<dbReference type="RefSeq" id="WP_201430604.1">
    <property type="nucleotide sequence ID" value="NZ_JAEQBW010000002.1"/>
</dbReference>
<dbReference type="AlphaFoldDB" id="A0A935C7D2"/>
<protein>
    <submittedName>
        <fullName evidence="7">RNA polymerase sigma factor</fullName>
    </submittedName>
</protein>
<dbReference type="GO" id="GO:0016987">
    <property type="term" value="F:sigma factor activity"/>
    <property type="evidence" value="ECO:0007669"/>
    <property type="project" value="UniProtKB-KW"/>
</dbReference>
<dbReference type="Proteomes" id="UP000611723">
    <property type="component" value="Unassembled WGS sequence"/>
</dbReference>
<evidence type="ECO:0000256" key="2">
    <source>
        <dbReference type="ARBA" id="ARBA00023015"/>
    </source>
</evidence>
<evidence type="ECO:0000259" key="5">
    <source>
        <dbReference type="Pfam" id="PF04542"/>
    </source>
</evidence>
<dbReference type="GO" id="GO:0003677">
    <property type="term" value="F:DNA binding"/>
    <property type="evidence" value="ECO:0007669"/>
    <property type="project" value="InterPro"/>
</dbReference>
<feature type="domain" description="RNA polymerase sigma factor 70 region 4 type 2" evidence="6">
    <location>
        <begin position="105"/>
        <end position="154"/>
    </location>
</feature>
<dbReference type="Gene3D" id="1.10.1740.10">
    <property type="match status" value="1"/>
</dbReference>
<dbReference type="GO" id="GO:0006352">
    <property type="term" value="P:DNA-templated transcription initiation"/>
    <property type="evidence" value="ECO:0007669"/>
    <property type="project" value="InterPro"/>
</dbReference>
<evidence type="ECO:0000256" key="1">
    <source>
        <dbReference type="ARBA" id="ARBA00010641"/>
    </source>
</evidence>
<dbReference type="PANTHER" id="PTHR43133">
    <property type="entry name" value="RNA POLYMERASE ECF-TYPE SIGMA FACTO"/>
    <property type="match status" value="1"/>
</dbReference>
<evidence type="ECO:0000313" key="7">
    <source>
        <dbReference type="EMBL" id="MBK6264941.1"/>
    </source>
</evidence>
<dbReference type="SUPFAM" id="SSF88659">
    <property type="entry name" value="Sigma3 and sigma4 domains of RNA polymerase sigma factors"/>
    <property type="match status" value="1"/>
</dbReference>
<gene>
    <name evidence="7" type="ORF">JKA74_07825</name>
</gene>
<name>A0A935C7D2_9BACT</name>
<keyword evidence="8" id="KW-1185">Reference proteome</keyword>
<dbReference type="Pfam" id="PF04542">
    <property type="entry name" value="Sigma70_r2"/>
    <property type="match status" value="1"/>
</dbReference>
<proteinExistence type="inferred from homology"/>
<comment type="similarity">
    <text evidence="1">Belongs to the sigma-70 factor family. ECF subfamily.</text>
</comment>
<dbReference type="InterPro" id="IPR036388">
    <property type="entry name" value="WH-like_DNA-bd_sf"/>
</dbReference>
<dbReference type="EMBL" id="JAEQBW010000002">
    <property type="protein sequence ID" value="MBK6264941.1"/>
    <property type="molecule type" value="Genomic_DNA"/>
</dbReference>
<dbReference type="InterPro" id="IPR013325">
    <property type="entry name" value="RNA_pol_sigma_r2"/>
</dbReference>
<evidence type="ECO:0000256" key="3">
    <source>
        <dbReference type="ARBA" id="ARBA00023082"/>
    </source>
</evidence>
<keyword evidence="2" id="KW-0805">Transcription regulation</keyword>